<protein>
    <submittedName>
        <fullName evidence="2">Uncharacterized protein</fullName>
    </submittedName>
</protein>
<accession>A0A0H2X7V5</accession>
<dbReference type="EMBL" id="CP000050">
    <property type="protein sequence ID" value="AAY48628.1"/>
    <property type="molecule type" value="Genomic_DNA"/>
</dbReference>
<dbReference type="AlphaFoldDB" id="A0A0H2X7V5"/>
<dbReference type="PROSITE" id="PS51257">
    <property type="entry name" value="PROKAR_LIPOPROTEIN"/>
    <property type="match status" value="1"/>
</dbReference>
<evidence type="ECO:0000313" key="3">
    <source>
        <dbReference type="Proteomes" id="UP000000420"/>
    </source>
</evidence>
<proteinExistence type="predicted"/>
<dbReference type="Proteomes" id="UP000000420">
    <property type="component" value="Chromosome"/>
</dbReference>
<reference evidence="2 3" key="1">
    <citation type="journal article" date="2005" name="Genome Res.">
        <title>Comparative and functional genomic analyses of the pathogenicity of phytopathogen Xanthomonas campestris pv. campestris.</title>
        <authorList>
            <person name="Qian W."/>
            <person name="Jia Y."/>
            <person name="Ren S.X."/>
            <person name="He Y.Q."/>
            <person name="Feng J.X."/>
            <person name="Lu L.F."/>
            <person name="Sun Q."/>
            <person name="Ying G."/>
            <person name="Tang D.J."/>
            <person name="Tang H."/>
            <person name="Wu W."/>
            <person name="Hao P."/>
            <person name="Wang L."/>
            <person name="Jiang B.L."/>
            <person name="Zeng S."/>
            <person name="Gu W.Y."/>
            <person name="Lu G."/>
            <person name="Rong L."/>
            <person name="Tian Y."/>
            <person name="Yao Z."/>
            <person name="Fu G."/>
            <person name="Chen B."/>
            <person name="Fang R."/>
            <person name="Qiang B."/>
            <person name="Chen Z."/>
            <person name="Zhao G.P."/>
            <person name="Tang J.L."/>
            <person name="He C."/>
        </authorList>
    </citation>
    <scope>NUCLEOTIDE SEQUENCE [LARGE SCALE GENOMIC DNA]</scope>
    <source>
        <strain evidence="2 3">8004</strain>
    </source>
</reference>
<dbReference type="HOGENOM" id="CLU_844530_0_0_6"/>
<sequence length="329" mass="36462">MTTRMLRWPLAVALATVLAGCGQQSEQQQLDALRSGLQYRGYRQFSEHGLPVAFAAYQRGGSLLDTPPEPLTADDICMLHAMLSYTALSANKLLPAIAEADLLERDCGSQGALIATALRSVAFERKHWPQLAQRSSDSLWKHDANPDDTLTTLLMLHVVMAYAAIQDKRWDAAVLHADAIGLAVRAPWLGELARVGQDFAEHRLLEGLRRLKRLSENPKVPPDVRAELQALITRIEAESGDLDSSWAIARILTRFMWQAIEQNAAPATRDLMRFAEQQTSKLGPDALRQGWRARWTRWWAKAQTFWQDAAPASDKNADAAPAAPAPATQ</sequence>
<dbReference type="KEGG" id="xcb:XC_1562"/>
<gene>
    <name evidence="2" type="ordered locus">XC_1562</name>
</gene>
<evidence type="ECO:0000256" key="1">
    <source>
        <dbReference type="SAM" id="MobiDB-lite"/>
    </source>
</evidence>
<evidence type="ECO:0000313" key="2">
    <source>
        <dbReference type="EMBL" id="AAY48628.1"/>
    </source>
</evidence>
<feature type="region of interest" description="Disordered" evidence="1">
    <location>
        <begin position="310"/>
        <end position="329"/>
    </location>
</feature>
<name>A0A0H2X7V5_XANC8</name>
<organism evidence="2 3">
    <name type="scientific">Xanthomonas campestris pv. campestris (strain 8004)</name>
    <dbReference type="NCBI Taxonomy" id="314565"/>
    <lineage>
        <taxon>Bacteria</taxon>
        <taxon>Pseudomonadati</taxon>
        <taxon>Pseudomonadota</taxon>
        <taxon>Gammaproteobacteria</taxon>
        <taxon>Lysobacterales</taxon>
        <taxon>Lysobacteraceae</taxon>
        <taxon>Xanthomonas</taxon>
    </lineage>
</organism>
<dbReference type="RefSeq" id="WP_011037686.1">
    <property type="nucleotide sequence ID" value="NC_007086.1"/>
</dbReference>